<keyword evidence="2" id="KW-0472">Membrane</keyword>
<sequence length="318" mass="34833">MARKTCLSMPYTPRCNKQLCGSNSWCSDPDQGLCVERIDNGLGGYWFVVLNWQVNETLTPGVCRIWNTGLACNATKCILPSLQSLQLNSVPAVGPGFTVTPTPAQTQELSPANATKSFAVPGVNTSFLYLVVPLVVVALVLPCLLLRLRQWIIRKRTIVTAAHPYEVVFTPPRRRIIIDSVNTSSAAGRPLLPPERRAYEPYAVYASPLVHEKRRPSMLKQISSLASWKSLCTGTAAPNGCSCTSVHGRHGPSTLLHVPKEIETCVENEAVIVFGKPPSYQQALLDELHANRTAHRSRFFRAPDTSPSGNSRATNDES</sequence>
<dbReference type="VEuPathDB" id="FungiDB:SeMB42_g06718"/>
<evidence type="ECO:0000313" key="3">
    <source>
        <dbReference type="EMBL" id="TPX38472.1"/>
    </source>
</evidence>
<reference evidence="3 4" key="1">
    <citation type="journal article" date="2019" name="Sci. Rep.">
        <title>Comparative genomics of chytrid fungi reveal insights into the obligate biotrophic and pathogenic lifestyle of Synchytrium endobioticum.</title>
        <authorList>
            <person name="van de Vossenberg B.T.L.H."/>
            <person name="Warris S."/>
            <person name="Nguyen H.D.T."/>
            <person name="van Gent-Pelzer M.P.E."/>
            <person name="Joly D.L."/>
            <person name="van de Geest H.C."/>
            <person name="Bonants P.J.M."/>
            <person name="Smith D.S."/>
            <person name="Levesque C.A."/>
            <person name="van der Lee T.A.J."/>
        </authorList>
    </citation>
    <scope>NUCLEOTIDE SEQUENCE [LARGE SCALE GENOMIC DNA]</scope>
    <source>
        <strain evidence="3 4">MB42</strain>
    </source>
</reference>
<protein>
    <submittedName>
        <fullName evidence="3">Uncharacterized protein</fullName>
    </submittedName>
</protein>
<dbReference type="Proteomes" id="UP000317494">
    <property type="component" value="Unassembled WGS sequence"/>
</dbReference>
<keyword evidence="4" id="KW-1185">Reference proteome</keyword>
<dbReference type="EMBL" id="QEAN01000398">
    <property type="protein sequence ID" value="TPX38472.1"/>
    <property type="molecule type" value="Genomic_DNA"/>
</dbReference>
<accession>A0A507CFR8</accession>
<name>A0A507CFR8_9FUNG</name>
<dbReference type="AlphaFoldDB" id="A0A507CFR8"/>
<keyword evidence="2" id="KW-0812">Transmembrane</keyword>
<feature type="region of interest" description="Disordered" evidence="1">
    <location>
        <begin position="297"/>
        <end position="318"/>
    </location>
</feature>
<proteinExistence type="predicted"/>
<evidence type="ECO:0000313" key="4">
    <source>
        <dbReference type="Proteomes" id="UP000317494"/>
    </source>
</evidence>
<comment type="caution">
    <text evidence="3">The sequence shown here is derived from an EMBL/GenBank/DDBJ whole genome shotgun (WGS) entry which is preliminary data.</text>
</comment>
<evidence type="ECO:0000256" key="2">
    <source>
        <dbReference type="SAM" id="Phobius"/>
    </source>
</evidence>
<organism evidence="3 4">
    <name type="scientific">Synchytrium endobioticum</name>
    <dbReference type="NCBI Taxonomy" id="286115"/>
    <lineage>
        <taxon>Eukaryota</taxon>
        <taxon>Fungi</taxon>
        <taxon>Fungi incertae sedis</taxon>
        <taxon>Chytridiomycota</taxon>
        <taxon>Chytridiomycota incertae sedis</taxon>
        <taxon>Chytridiomycetes</taxon>
        <taxon>Synchytriales</taxon>
        <taxon>Synchytriaceae</taxon>
        <taxon>Synchytrium</taxon>
    </lineage>
</organism>
<gene>
    <name evidence="3" type="ORF">SeMB42_g06718</name>
</gene>
<evidence type="ECO:0000256" key="1">
    <source>
        <dbReference type="SAM" id="MobiDB-lite"/>
    </source>
</evidence>
<feature type="transmembrane region" description="Helical" evidence="2">
    <location>
        <begin position="127"/>
        <end position="146"/>
    </location>
</feature>
<feature type="compositionally biased region" description="Polar residues" evidence="1">
    <location>
        <begin position="305"/>
        <end position="318"/>
    </location>
</feature>
<keyword evidence="2" id="KW-1133">Transmembrane helix</keyword>